<evidence type="ECO:0000313" key="3">
    <source>
        <dbReference type="Proteomes" id="UP000076078"/>
    </source>
</evidence>
<dbReference type="Proteomes" id="UP000076078">
    <property type="component" value="Unassembled WGS sequence"/>
</dbReference>
<comment type="caution">
    <text evidence="2">The sequence shown here is derived from an EMBL/GenBank/DDBJ whole genome shotgun (WGS) entry which is preliminary data.</text>
</comment>
<keyword evidence="3" id="KW-1185">Reference proteome</keyword>
<gene>
    <name evidence="2" type="ORF">DLAC_02920</name>
</gene>
<feature type="region of interest" description="Disordered" evidence="1">
    <location>
        <begin position="231"/>
        <end position="267"/>
    </location>
</feature>
<name>A0A152A3M0_TIELA</name>
<organism evidence="2 3">
    <name type="scientific">Tieghemostelium lacteum</name>
    <name type="common">Slime mold</name>
    <name type="synonym">Dictyostelium lacteum</name>
    <dbReference type="NCBI Taxonomy" id="361077"/>
    <lineage>
        <taxon>Eukaryota</taxon>
        <taxon>Amoebozoa</taxon>
        <taxon>Evosea</taxon>
        <taxon>Eumycetozoa</taxon>
        <taxon>Dictyostelia</taxon>
        <taxon>Dictyosteliales</taxon>
        <taxon>Raperosteliaceae</taxon>
        <taxon>Tieghemostelium</taxon>
    </lineage>
</organism>
<evidence type="ECO:0000256" key="1">
    <source>
        <dbReference type="SAM" id="MobiDB-lite"/>
    </source>
</evidence>
<protein>
    <submittedName>
        <fullName evidence="2">Uncharacterized protein</fullName>
    </submittedName>
</protein>
<proteinExistence type="predicted"/>
<feature type="compositionally biased region" description="Acidic residues" evidence="1">
    <location>
        <begin position="247"/>
        <end position="261"/>
    </location>
</feature>
<sequence length="278" mass="32287">MEEDYSQYIQFIREDEEKEDKKQKYNQIVNTLKSGIIKCGLCTMDIPFFKYKAHSVKCHNILDLIMGTKTNNNNNNIINVKPEQFIKEDTKMENPDIRCYFALKTGIPCHGQPTGQRAIIFNGDSYIILCKPTQHTSDAIDSKEIIKRLTIIKKLPKQGDNIIEGNQVCLVCYRFCTEKLKIGFCGENEKLSKEHTYYFCSFDCLSYWSKVYAPKIWRDYCANHLFKKQATKPATQKKSKKDKEEGEIKEEVEEELDEEENFTVSAKAPAKLSDRNIL</sequence>
<feature type="compositionally biased region" description="Basic residues" evidence="1">
    <location>
        <begin position="231"/>
        <end position="240"/>
    </location>
</feature>
<dbReference type="InParanoid" id="A0A152A3M0"/>
<reference evidence="2 3" key="1">
    <citation type="submission" date="2015-12" db="EMBL/GenBank/DDBJ databases">
        <title>Dictyostelia acquired genes for synthesis and detection of signals that induce cell-type specialization by lateral gene transfer from prokaryotes.</title>
        <authorList>
            <person name="Gloeckner G."/>
            <person name="Schaap P."/>
        </authorList>
    </citation>
    <scope>NUCLEOTIDE SEQUENCE [LARGE SCALE GENOMIC DNA]</scope>
    <source>
        <strain evidence="2 3">TK</strain>
    </source>
</reference>
<accession>A0A152A3M0</accession>
<dbReference type="AlphaFoldDB" id="A0A152A3M0"/>
<evidence type="ECO:0000313" key="2">
    <source>
        <dbReference type="EMBL" id="KYR00862.1"/>
    </source>
</evidence>
<dbReference type="EMBL" id="LODT01000013">
    <property type="protein sequence ID" value="KYR00862.1"/>
    <property type="molecule type" value="Genomic_DNA"/>
</dbReference>